<organism evidence="4">
    <name type="scientific">Arabidopsis thaliana</name>
    <name type="common">Mouse-ear cress</name>
    <dbReference type="NCBI Taxonomy" id="3702"/>
    <lineage>
        <taxon>Eukaryota</taxon>
        <taxon>Viridiplantae</taxon>
        <taxon>Streptophyta</taxon>
        <taxon>Embryophyta</taxon>
        <taxon>Tracheophyta</taxon>
        <taxon>Spermatophyta</taxon>
        <taxon>Magnoliopsida</taxon>
        <taxon>eudicotyledons</taxon>
        <taxon>Gunneridae</taxon>
        <taxon>Pentapetalae</taxon>
        <taxon>rosids</taxon>
        <taxon>malvids</taxon>
        <taxon>Brassicales</taxon>
        <taxon>Brassicaceae</taxon>
        <taxon>Camelineae</taxon>
        <taxon>Arabidopsis</taxon>
    </lineage>
</organism>
<sequence>MDQKRPTIAGDEEMAAEKPLQPALQKPPGFRDQQNQPSAPPSGTATLPRRRPRPIHPADKKRRCSFCRVFCCCVCILFAVILLLILIAVAVFFLWYSPKLPVVRLASFKISNFNFSDGKSDDGWSFLSADTTSVLDFRNPNGKLTFYYGDTDVAVILGEKDFETNLESTKVKGFIEKPGNRTAVIVPTTVRKRQVDDPTAKRLQVELKSKKLLVTVTAKTKVGLAVGSRKIVTVGVSLRCGGVILQTLDSKMAQCTIKMLKWYVETTWSKLDDLVDSKLNKSYYKKDQIAVMMRLKGGRSGIETSSVKRNSICFMPCVQLKRCEMDQFREIGEVLGSIRALMVFKDSIQINQRQCSLLLDLFTAAYESISVSMRSNLRFKEKNTKWKILEQPLRELLWVVREGEAYVRMSLEPKLGFWAKAIVLHSNRDCTELHIHNLLSCLPIIVEAIETASEVSGWDEEEMSKKRLVHSNKYMKQWNDSQMFTWKFGREYLVTEDFCNRFESAWTEDRWILIKELQEKKQSGSSKHERKMADFLLKHLGDGNESPKLFPSSLLDNTKDYQVKKRLGNGSQYKEITWLGESFALRHFFGDIDALLPQITPLLSLSHPNIVYYLCGFTDEEKKECFLVMELMRKTLGMHIKEVCGPRKKNTLSLPVAVDLMLQIALGMEYLHSKRIYHGELNPSNILVKPRSNQSGDGYLLGKIFGFGLNSVKGFSSKSASLTSQNENFPFIWYSPEVLEEQEQSGTAGSLKYSDKSDVYSFGMVSFELLTGKVPFEDSHLQGDKMSRNIRAGERPLFPFNSPKFITNLTKRCWHADPNQRPTFSSISRILRYIKRFLALNPECYSSSQQDPSIAPTVDYCEIETKLLQKLSWESTELTKVSQVPFQMFAYRVVERAKTCEKDNLREPSESGSEWASCSEDEGGAGSDEQLSYAKERRLSCSSNDVGMSKKQVSNLLKRASSLKPIQKPAFGFCSGTTPRGRSRHPPLSPCGGQSMRANSESQLILISPRIRRSNSGHASDSELS</sequence>
<dbReference type="GO" id="GO:0005524">
    <property type="term" value="F:ATP binding"/>
    <property type="evidence" value="ECO:0007669"/>
    <property type="project" value="InterPro"/>
</dbReference>
<feature type="domain" description="Protein kinase" evidence="3">
    <location>
        <begin position="561"/>
        <end position="838"/>
    </location>
</feature>
<dbReference type="Pfam" id="PF07714">
    <property type="entry name" value="PK_Tyr_Ser-Thr"/>
    <property type="match status" value="1"/>
</dbReference>
<dbReference type="EMBL" id="AC061957">
    <property type="protein sequence ID" value="AAF81305.1"/>
    <property type="molecule type" value="Genomic_DNA"/>
</dbReference>
<keyword evidence="2" id="KW-1133">Transmembrane helix</keyword>
<feature type="transmembrane region" description="Helical" evidence="2">
    <location>
        <begin position="69"/>
        <end position="96"/>
    </location>
</feature>
<dbReference type="FunFam" id="1.10.510.10:FF:000778">
    <property type="entry name" value="Kinase family protein"/>
    <property type="match status" value="1"/>
</dbReference>
<dbReference type="AlphaFoldDB" id="Q9LMN2"/>
<name>Q9LMN2_ARATH</name>
<accession>Q9LMN2</accession>
<dbReference type="InterPro" id="IPR000719">
    <property type="entry name" value="Prot_kinase_dom"/>
</dbReference>
<feature type="region of interest" description="Disordered" evidence="1">
    <location>
        <begin position="1"/>
        <end position="58"/>
    </location>
</feature>
<dbReference type="SMR" id="Q9LMN2"/>
<dbReference type="PDB" id="6KA4">
    <property type="method" value="EM"/>
    <property type="resolution" value="3.40 A"/>
    <property type="chains" value="A/B/C/D=325-1025"/>
</dbReference>
<dbReference type="GO" id="GO:0004672">
    <property type="term" value="F:protein kinase activity"/>
    <property type="evidence" value="ECO:0007669"/>
    <property type="project" value="InterPro"/>
</dbReference>
<evidence type="ECO:0000259" key="3">
    <source>
        <dbReference type="PROSITE" id="PS50011"/>
    </source>
</evidence>
<dbReference type="Pfam" id="PF06760">
    <property type="entry name" value="DUF1221"/>
    <property type="match status" value="1"/>
</dbReference>
<dbReference type="PANTHER" id="PTHR44329:SF260">
    <property type="entry name" value="PROTEIN KINASE DOMAIN-CONTAINING PROTEIN"/>
    <property type="match status" value="1"/>
</dbReference>
<reference evidence="5" key="3">
    <citation type="submission" date="2019-06" db="PDB data bank">
        <title>Cryo-EM structure of the AtMLKL3 tetramer.</title>
        <authorList>
            <person name="Lisa M."/>
            <person name="Huang M."/>
            <person name="Zhang X."/>
            <person name="Ryohei T.N."/>
            <person name="Leila B.K."/>
            <person name="Isabel M.L.S."/>
            <person name="Florence J."/>
            <person name="Viera K."/>
            <person name="Dmitry L."/>
            <person name="Jane E.P."/>
            <person name="James M.M."/>
            <person name="Kay H."/>
            <person name="Paul S.L."/>
            <person name="Chai J."/>
            <person name="Takaki M."/>
        </authorList>
    </citation>
    <scope>STRUCTURE BY ELECTRON MICROSCOPY (3.40 ANGSTROMS) OF 325-1025</scope>
</reference>
<dbReference type="ExpressionAtlas" id="Q9LMN2">
    <property type="expression patterns" value="baseline and differential"/>
</dbReference>
<dbReference type="TAIR" id="AT1G01453"/>
<proteinExistence type="evidence at protein level"/>
<evidence type="ECO:0000256" key="1">
    <source>
        <dbReference type="SAM" id="MobiDB-lite"/>
    </source>
</evidence>
<protein>
    <submittedName>
        <fullName evidence="4">F22L4.1 protein</fullName>
    </submittedName>
</protein>
<evidence type="ECO:0000256" key="2">
    <source>
        <dbReference type="SAM" id="Phobius"/>
    </source>
</evidence>
<dbReference type="PANTHER" id="PTHR44329">
    <property type="entry name" value="SERINE/THREONINE-PROTEIN KINASE TNNI3K-RELATED"/>
    <property type="match status" value="1"/>
</dbReference>
<reference key="1">
    <citation type="journal article" date="2000" name="Nature">
        <title>Sequence and analysis of chromosome 1 of the plant Arabidopsis thaliana.</title>
        <authorList>
            <person name="Theologis A."/>
            <person name="Ecker J.R."/>
            <person name="Palm C.J."/>
            <person name="Federspiel N.A."/>
            <person name="Kaul S."/>
            <person name="White O."/>
            <person name="Alonso J."/>
            <person name="Altafi H."/>
            <person name="Araujo R."/>
            <person name="Bowman C.L."/>
            <person name="Brooks S.Y."/>
            <person name="Buehler E."/>
            <person name="Chan A."/>
            <person name="Chao Q."/>
            <person name="Chen H."/>
            <person name="Cheuk R.F."/>
            <person name="Chin C.W."/>
            <person name="Chung M.K."/>
            <person name="Conn L."/>
            <person name="Conway A.B."/>
            <person name="Conway A.R."/>
            <person name="Creasy T.H."/>
            <person name="Dewar K."/>
            <person name="Dunn P."/>
            <person name="Etgu P."/>
            <person name="Feldblyum T.V."/>
            <person name="Feng J."/>
            <person name="Fong B."/>
            <person name="Fujii C.Y."/>
            <person name="Gill J.E."/>
            <person name="Goldsmith A.D."/>
            <person name="Haas B."/>
            <person name="Hansen N.F."/>
            <person name="Hughes B."/>
            <person name="Huizar L."/>
            <person name="Hunter J.L."/>
            <person name="Jenkins J."/>
            <person name="Johnson-Hopson C."/>
            <person name="Khan S."/>
            <person name="Khaykin E."/>
            <person name="Kim C.J."/>
            <person name="Koo H.L."/>
            <person name="Kremenetskaia I."/>
            <person name="Kurtz D.B."/>
            <person name="Kwan A."/>
            <person name="Lam B."/>
            <person name="Langin-Hooper S."/>
            <person name="Lee A."/>
            <person name="Lee J.M."/>
            <person name="Lenz C.A."/>
            <person name="Li J.H."/>
            <person name="Li Y."/>
            <person name="Lin X."/>
            <person name="Liu S.X."/>
            <person name="Liu Z.A."/>
            <person name="Luros J.S."/>
            <person name="Maiti R."/>
            <person name="Marziali A."/>
            <person name="Militscher J."/>
            <person name="Miranda M."/>
            <person name="Nguyen M."/>
            <person name="Nierman W.C."/>
            <person name="Osborne B.I."/>
            <person name="Pai G."/>
            <person name="Peterson J."/>
            <person name="Pham P.K."/>
            <person name="Rizzo M."/>
            <person name="Rooney T."/>
            <person name="Rowley D."/>
            <person name="Sakano H."/>
            <person name="Salzberg S.L."/>
            <person name="Schwartz J.R."/>
            <person name="Shinn P."/>
            <person name="Southwick A.M."/>
            <person name="Sun H."/>
            <person name="Tallon L.J."/>
            <person name="Tambunga G."/>
            <person name="Toriumi M.J."/>
            <person name="Town C.D."/>
            <person name="Utterback T."/>
            <person name="Van Aken S."/>
            <person name="Vaysberg M."/>
            <person name="Vysotskaia V.S."/>
            <person name="Walker M."/>
            <person name="Wu D."/>
            <person name="Yu G."/>
            <person name="Fraser C.M."/>
            <person name="Venter J.C."/>
            <person name="Davis R.W."/>
        </authorList>
    </citation>
    <scope>NUCLEOTIDE SEQUENCE [LARGE SCALE GENOMIC DNA]</scope>
    <source>
        <strain>cv. Columbia</strain>
    </source>
</reference>
<evidence type="ECO:0007829" key="5">
    <source>
        <dbReference type="PDB" id="6KA4"/>
    </source>
</evidence>
<feature type="region of interest" description="Disordered" evidence="1">
    <location>
        <begin position="902"/>
        <end position="929"/>
    </location>
</feature>
<dbReference type="Gene3D" id="1.10.510.10">
    <property type="entry name" value="Transferase(Phosphotransferase) domain 1"/>
    <property type="match status" value="1"/>
</dbReference>
<feature type="region of interest" description="Disordered" evidence="1">
    <location>
        <begin position="971"/>
        <end position="1003"/>
    </location>
</feature>
<keyword evidence="2" id="KW-0472">Membrane</keyword>
<dbReference type="SUPFAM" id="SSF56112">
    <property type="entry name" value="Protein kinase-like (PK-like)"/>
    <property type="match status" value="1"/>
</dbReference>
<feature type="compositionally biased region" description="Basic residues" evidence="1">
    <location>
        <begin position="48"/>
        <end position="58"/>
    </location>
</feature>
<gene>
    <name evidence="4" type="primary">F22L4.1</name>
</gene>
<dbReference type="EMDB" id="EMD-9954"/>
<dbReference type="PIR" id="B86145">
    <property type="entry name" value="B86145"/>
</dbReference>
<dbReference type="InterPro" id="IPR001245">
    <property type="entry name" value="Ser-Thr/Tyr_kinase_cat_dom"/>
</dbReference>
<keyword evidence="5" id="KW-0002">3D-structure</keyword>
<feature type="compositionally biased region" description="Polar residues" evidence="1">
    <location>
        <begin position="32"/>
        <end position="45"/>
    </location>
</feature>
<keyword evidence="2" id="KW-0812">Transmembrane</keyword>
<dbReference type="InterPro" id="IPR051681">
    <property type="entry name" value="Ser/Thr_Kinases-Pseudokinases"/>
</dbReference>
<reference evidence="4" key="2">
    <citation type="submission" date="2000-07" db="EMBL/GenBank/DDBJ databases">
        <title>The sequence of BAC F22L4 from Arabidopsis thaliana chromosome 1.</title>
        <authorList>
            <person name="Liu S.X."/>
            <person name="Vaysberg M."/>
            <person name="Etgu P."/>
            <person name="Lee J.M."/>
            <person name="Lenz C."/>
            <person name="Pham P."/>
            <person name="Sakano H."/>
            <person name="Toriumi M."/>
            <person name="Yu G."/>
            <person name="Byun E."/>
            <person name="Chan A."/>
            <person name="Chin C."/>
            <person name="Choi E."/>
            <person name="Chung M."/>
            <person name="Goldsmith A."/>
            <person name="Gonzalez A."/>
            <person name="Liu A."/>
            <person name="Smith A."/>
            <person name="Altafi H."/>
            <person name="Brooks S."/>
            <person name="Buehler E."/>
            <person name="Chao Q."/>
            <person name="Conn L."/>
            <person name="Conway A.B."/>
            <person name="Hansen N.F."/>
            <person name="Johnson-Hopson C."/>
            <person name="Khan S."/>
            <person name="Kim C."/>
            <person name="Lam B."/>
            <person name="Miranda M."/>
            <person name="Nguyen M."/>
            <person name="Palm C.J."/>
            <person name="Shinn P."/>
            <person name="Southwick A."/>
            <person name="Davis R.W."/>
            <person name="Ecker J.R."/>
            <person name="Federspiel N.A."/>
            <person name="Theologis A."/>
        </authorList>
    </citation>
    <scope>NUCLEOTIDE SEQUENCE</scope>
</reference>
<dbReference type="InterPro" id="IPR010632">
    <property type="entry name" value="DUF1221"/>
</dbReference>
<dbReference type="PROSITE" id="PS50011">
    <property type="entry name" value="PROTEIN_KINASE_DOM"/>
    <property type="match status" value="1"/>
</dbReference>
<dbReference type="Gramene" id="AT1G01453.2">
    <property type="protein sequence ID" value="AT1G01453.2"/>
    <property type="gene ID" value="AT1G01453"/>
</dbReference>
<dbReference type="InterPro" id="IPR011009">
    <property type="entry name" value="Kinase-like_dom_sf"/>
</dbReference>
<evidence type="ECO:0000313" key="4">
    <source>
        <dbReference type="EMBL" id="AAF81305.1"/>
    </source>
</evidence>